<comment type="subcellular location">
    <subcellularLocation>
        <location evidence="1">Cytoplasm</location>
    </subcellularLocation>
</comment>
<dbReference type="PROSITE" id="PS50988">
    <property type="entry name" value="TROVE"/>
    <property type="match status" value="1"/>
</dbReference>
<dbReference type="InterPro" id="IPR037214">
    <property type="entry name" value="TROVE_dom_sf"/>
</dbReference>
<dbReference type="InterPro" id="IPR036465">
    <property type="entry name" value="vWFA_dom_sf"/>
</dbReference>
<dbReference type="SUPFAM" id="SSF140864">
    <property type="entry name" value="TROVE domain-like"/>
    <property type="match status" value="1"/>
</dbReference>
<protein>
    <submittedName>
        <fullName evidence="8">RNA-binding protein</fullName>
    </submittedName>
</protein>
<evidence type="ECO:0000256" key="4">
    <source>
        <dbReference type="ARBA" id="ARBA00022723"/>
    </source>
</evidence>
<sequence>MAKFNTVKARRPALNHEGARGVTRSPKSELFLLAVANMAGENTFYEAAGDRDLRFAALIRTLAVHDPAWTLAFLGWLRGAANMRSASLAGAAEASRALLDAGLPGGRRMIDAVLQRADEPGELLAYWTSRYGRAVPKPVKRGIADAAERLYTEFSLLKYDTASKGFRFADVIDLVHPSASTPEQGDLYRHALERRHDRPFAPAPSLAMVHRNAALRARAVADPSVLLDTAALRDAGMTWEDALSLAGSRVGKAELWTALIPTMGYMALLRNLRNLDEAGVDDTVAATVAARLADAGQVARSRQFPFRFLAAYRAAPSLRWGHALDRALTASLANVPALPGRTLALVDRSGSMFHQMSARSRLTNADAAAVFGAAVAMRNPGRVDLVEFGSDSKPVPVRKGESLLRVVDRFHDLGGTNTLDAVRRWYNGHDRVLIVTDEQAHPYQTDPGSAVPHDVPLYTWNLVGYRAGHGRTGPNRHVFGGLTDAAFRMVPLVEAGARGSWPWNY</sequence>
<feature type="domain" description="TROVE" evidence="7">
    <location>
        <begin position="13"/>
        <end position="340"/>
    </location>
</feature>
<dbReference type="EMBL" id="BOMF01000157">
    <property type="protein sequence ID" value="GID50703.1"/>
    <property type="molecule type" value="Genomic_DNA"/>
</dbReference>
<comment type="caution">
    <text evidence="8">The sequence shown here is derived from an EMBL/GenBank/DDBJ whole genome shotgun (WGS) entry which is preliminary data.</text>
</comment>
<evidence type="ECO:0000256" key="2">
    <source>
        <dbReference type="ARBA" id="ARBA00007814"/>
    </source>
</evidence>
<evidence type="ECO:0000259" key="7">
    <source>
        <dbReference type="PROSITE" id="PS50988"/>
    </source>
</evidence>
<evidence type="ECO:0000256" key="6">
    <source>
        <dbReference type="ARBA" id="ARBA00023274"/>
    </source>
</evidence>
<keyword evidence="4" id="KW-0479">Metal-binding</keyword>
<keyword evidence="6" id="KW-0687">Ribonucleoprotein</keyword>
<organism evidence="8">
    <name type="scientific">Actinoplanes campanulatus</name>
    <dbReference type="NCBI Taxonomy" id="113559"/>
    <lineage>
        <taxon>Bacteria</taxon>
        <taxon>Bacillati</taxon>
        <taxon>Actinomycetota</taxon>
        <taxon>Actinomycetes</taxon>
        <taxon>Micromonosporales</taxon>
        <taxon>Micromonosporaceae</taxon>
        <taxon>Actinoplanes</taxon>
    </lineage>
</organism>
<comment type="similarity">
    <text evidence="2">Belongs to the Ro 60 kDa family.</text>
</comment>
<evidence type="ECO:0000256" key="5">
    <source>
        <dbReference type="ARBA" id="ARBA00022884"/>
    </source>
</evidence>
<dbReference type="SUPFAM" id="SSF53300">
    <property type="entry name" value="vWA-like"/>
    <property type="match status" value="1"/>
</dbReference>
<evidence type="ECO:0000256" key="1">
    <source>
        <dbReference type="ARBA" id="ARBA00004496"/>
    </source>
</evidence>
<dbReference type="Gene3D" id="3.40.50.410">
    <property type="entry name" value="von Willebrand factor, type A domain"/>
    <property type="match status" value="1"/>
</dbReference>
<evidence type="ECO:0000256" key="3">
    <source>
        <dbReference type="ARBA" id="ARBA00022490"/>
    </source>
</evidence>
<dbReference type="PANTHER" id="PTHR14202">
    <property type="entry name" value="60 KDA RIBONUCLEOPROTEIN SSA/RO"/>
    <property type="match status" value="1"/>
</dbReference>
<dbReference type="PANTHER" id="PTHR14202:SF0">
    <property type="entry name" value="RNA-BINDING PROTEIN RO60"/>
    <property type="match status" value="1"/>
</dbReference>
<evidence type="ECO:0000313" key="8">
    <source>
        <dbReference type="EMBL" id="GID50703.1"/>
    </source>
</evidence>
<accession>A0ABQ3WX37</accession>
<dbReference type="Pfam" id="PF05731">
    <property type="entry name" value="TROVE"/>
    <property type="match status" value="1"/>
</dbReference>
<dbReference type="InterPro" id="IPR008858">
    <property type="entry name" value="TROVE_dom"/>
</dbReference>
<keyword evidence="3" id="KW-0963">Cytoplasm</keyword>
<reference evidence="8" key="1">
    <citation type="submission" date="2021-01" db="EMBL/GenBank/DDBJ databases">
        <title>Whole genome shotgun sequence of Actinoplanes capillaceus NBRC 16408.</title>
        <authorList>
            <person name="Komaki H."/>
            <person name="Tamura T."/>
        </authorList>
    </citation>
    <scope>NUCLEOTIDE SEQUENCE [LARGE SCALE GENOMIC DNA]</scope>
    <source>
        <strain evidence="8">NBRC 16408</strain>
    </source>
</reference>
<proteinExistence type="inferred from homology"/>
<keyword evidence="5" id="KW-0694">RNA-binding</keyword>
<dbReference type="InterPro" id="IPR040322">
    <property type="entry name" value="TROVE2"/>
</dbReference>
<dbReference type="RefSeq" id="WP_275410112.1">
    <property type="nucleotide sequence ID" value="NZ_BAAAGQ010000017.1"/>
</dbReference>
<name>A0ABQ3WX37_9ACTN</name>
<gene>
    <name evidence="8" type="ORF">Aca07nite_79780</name>
</gene>